<evidence type="ECO:0000313" key="2">
    <source>
        <dbReference type="EMBL" id="KAJ1198773.1"/>
    </source>
</evidence>
<gene>
    <name evidence="2" type="ORF">NDU88_002612</name>
</gene>
<evidence type="ECO:0000256" key="1">
    <source>
        <dbReference type="SAM" id="MobiDB-lite"/>
    </source>
</evidence>
<reference evidence="2" key="1">
    <citation type="journal article" date="2022" name="bioRxiv">
        <title>Sequencing and chromosome-scale assembly of the giantPleurodeles waltlgenome.</title>
        <authorList>
            <person name="Brown T."/>
            <person name="Elewa A."/>
            <person name="Iarovenko S."/>
            <person name="Subramanian E."/>
            <person name="Araus A.J."/>
            <person name="Petzold A."/>
            <person name="Susuki M."/>
            <person name="Suzuki K.-i.T."/>
            <person name="Hayashi T."/>
            <person name="Toyoda A."/>
            <person name="Oliveira C."/>
            <person name="Osipova E."/>
            <person name="Leigh N.D."/>
            <person name="Simon A."/>
            <person name="Yun M.H."/>
        </authorList>
    </citation>
    <scope>NUCLEOTIDE SEQUENCE</scope>
    <source>
        <strain evidence="2">20211129_DDA</strain>
        <tissue evidence="2">Liver</tissue>
    </source>
</reference>
<protein>
    <submittedName>
        <fullName evidence="2">Uncharacterized protein</fullName>
    </submittedName>
</protein>
<evidence type="ECO:0000313" key="3">
    <source>
        <dbReference type="Proteomes" id="UP001066276"/>
    </source>
</evidence>
<comment type="caution">
    <text evidence="2">The sequence shown here is derived from an EMBL/GenBank/DDBJ whole genome shotgun (WGS) entry which is preliminary data.</text>
</comment>
<proteinExistence type="predicted"/>
<feature type="compositionally biased region" description="Basic residues" evidence="1">
    <location>
        <begin position="56"/>
        <end position="66"/>
    </location>
</feature>
<keyword evidence="3" id="KW-1185">Reference proteome</keyword>
<dbReference type="EMBL" id="JANPWB010000003">
    <property type="protein sequence ID" value="KAJ1198773.1"/>
    <property type="molecule type" value="Genomic_DNA"/>
</dbReference>
<sequence>MIPDLGEDIIIGTDYDAFAYLLNNANQEHTANLWWKEAPFVTSEIEEHSISKKLSKKQKCKQKQGYRRKDDDTQLSVPTDPKPIMTVAGSFRQVQREDPTLKNAWHSALAPDGARTHLIQHHICTIGDKIARQRPYRIPEAKRQADVLVGPVVPLGRRCYADSLGEGTNPLLLPGDGGQQQLLYATARFEMAEGGDSEERCEYEEEEKKKETGQITAAM</sequence>
<dbReference type="AlphaFoldDB" id="A0AAV7VEX4"/>
<dbReference type="Proteomes" id="UP001066276">
    <property type="component" value="Chromosome 2_1"/>
</dbReference>
<name>A0AAV7VEX4_PLEWA</name>
<organism evidence="2 3">
    <name type="scientific">Pleurodeles waltl</name>
    <name type="common">Iberian ribbed newt</name>
    <dbReference type="NCBI Taxonomy" id="8319"/>
    <lineage>
        <taxon>Eukaryota</taxon>
        <taxon>Metazoa</taxon>
        <taxon>Chordata</taxon>
        <taxon>Craniata</taxon>
        <taxon>Vertebrata</taxon>
        <taxon>Euteleostomi</taxon>
        <taxon>Amphibia</taxon>
        <taxon>Batrachia</taxon>
        <taxon>Caudata</taxon>
        <taxon>Salamandroidea</taxon>
        <taxon>Salamandridae</taxon>
        <taxon>Pleurodelinae</taxon>
        <taxon>Pleurodeles</taxon>
    </lineage>
</organism>
<accession>A0AAV7VEX4</accession>
<feature type="region of interest" description="Disordered" evidence="1">
    <location>
        <begin position="56"/>
        <end position="82"/>
    </location>
</feature>
<feature type="compositionally biased region" description="Acidic residues" evidence="1">
    <location>
        <begin position="194"/>
        <end position="205"/>
    </location>
</feature>
<feature type="region of interest" description="Disordered" evidence="1">
    <location>
        <begin position="194"/>
        <end position="219"/>
    </location>
</feature>